<accession>A0A812XJD0</accession>
<evidence type="ECO:0000256" key="1">
    <source>
        <dbReference type="SAM" id="MobiDB-lite"/>
    </source>
</evidence>
<feature type="compositionally biased region" description="Polar residues" evidence="1">
    <location>
        <begin position="22"/>
        <end position="31"/>
    </location>
</feature>
<dbReference type="OrthoDB" id="442666at2759"/>
<proteinExistence type="predicted"/>
<evidence type="ECO:0000313" key="3">
    <source>
        <dbReference type="Proteomes" id="UP000649617"/>
    </source>
</evidence>
<dbReference type="Proteomes" id="UP000649617">
    <property type="component" value="Unassembled WGS sequence"/>
</dbReference>
<dbReference type="AlphaFoldDB" id="A0A812XJD0"/>
<reference evidence="2" key="1">
    <citation type="submission" date="2021-02" db="EMBL/GenBank/DDBJ databases">
        <authorList>
            <person name="Dougan E. K."/>
            <person name="Rhodes N."/>
            <person name="Thang M."/>
            <person name="Chan C."/>
        </authorList>
    </citation>
    <scope>NUCLEOTIDE SEQUENCE</scope>
</reference>
<keyword evidence="3" id="KW-1185">Reference proteome</keyword>
<evidence type="ECO:0000313" key="2">
    <source>
        <dbReference type="EMBL" id="CAE7736626.1"/>
    </source>
</evidence>
<feature type="region of interest" description="Disordered" evidence="1">
    <location>
        <begin position="15"/>
        <end position="68"/>
    </location>
</feature>
<protein>
    <submittedName>
        <fullName evidence="2">Uncharacterized protein</fullName>
    </submittedName>
</protein>
<dbReference type="EMBL" id="CAJNIZ010046012">
    <property type="protein sequence ID" value="CAE7736626.1"/>
    <property type="molecule type" value="Genomic_DNA"/>
</dbReference>
<sequence>MNTEIQKLVISNFPDLKGDKVSGQQRTTPVSTAPPSADEEEDPSAESPVSDGVRHAAGDGDLPGARWM</sequence>
<comment type="caution">
    <text evidence="2">The sequence shown here is derived from an EMBL/GenBank/DDBJ whole genome shotgun (WGS) entry which is preliminary data.</text>
</comment>
<name>A0A812XJD0_SYMPI</name>
<gene>
    <name evidence="2" type="ORF">SPIL2461_LOCUS21175</name>
</gene>
<organism evidence="2 3">
    <name type="scientific">Symbiodinium pilosum</name>
    <name type="common">Dinoflagellate</name>
    <dbReference type="NCBI Taxonomy" id="2952"/>
    <lineage>
        <taxon>Eukaryota</taxon>
        <taxon>Sar</taxon>
        <taxon>Alveolata</taxon>
        <taxon>Dinophyceae</taxon>
        <taxon>Suessiales</taxon>
        <taxon>Symbiodiniaceae</taxon>
        <taxon>Symbiodinium</taxon>
    </lineage>
</organism>